<dbReference type="KEGG" id="bbae:FRD01_03345"/>
<evidence type="ECO:0000313" key="1">
    <source>
        <dbReference type="EMBL" id="QED26305.1"/>
    </source>
</evidence>
<name>A0A5B8XL17_9DELT</name>
<protein>
    <submittedName>
        <fullName evidence="1">Uncharacterized protein</fullName>
    </submittedName>
</protein>
<dbReference type="AlphaFoldDB" id="A0A5B8XL17"/>
<evidence type="ECO:0000313" key="2">
    <source>
        <dbReference type="Proteomes" id="UP000321595"/>
    </source>
</evidence>
<organism evidence="1 2">
    <name type="scientific">Microvenator marinus</name>
    <dbReference type="NCBI Taxonomy" id="2600177"/>
    <lineage>
        <taxon>Bacteria</taxon>
        <taxon>Deltaproteobacteria</taxon>
        <taxon>Bradymonadales</taxon>
        <taxon>Microvenatoraceae</taxon>
        <taxon>Microvenator</taxon>
    </lineage>
</organism>
<accession>A0A5B8XL17</accession>
<sequence>MRSVTTAKPFSPFMTILLGITLMMLSFPQLAMASPEKKLGGKIIVSEKRFPSRFDSDKEMIKHMKKVNTHELFATGEKDWEFEYMTFLKKPVGTLQASITFYDVTVKGTEQLVDTFTFYPENAKHNILAGHQRLSKERFAPDRKYLMVFSRGYGQKALAKTVIVLRRK</sequence>
<reference evidence="1 2" key="1">
    <citation type="submission" date="2019-08" db="EMBL/GenBank/DDBJ databases">
        <authorList>
            <person name="Liang Q."/>
        </authorList>
    </citation>
    <scope>NUCLEOTIDE SEQUENCE [LARGE SCALE GENOMIC DNA]</scope>
    <source>
        <strain evidence="1 2">V1718</strain>
    </source>
</reference>
<dbReference type="OrthoDB" id="5525763at2"/>
<proteinExistence type="predicted"/>
<dbReference type="Proteomes" id="UP000321595">
    <property type="component" value="Chromosome"/>
</dbReference>
<keyword evidence="2" id="KW-1185">Reference proteome</keyword>
<dbReference type="RefSeq" id="WP_146957637.1">
    <property type="nucleotide sequence ID" value="NZ_CP042467.1"/>
</dbReference>
<gene>
    <name evidence="1" type="ORF">FRD01_03345</name>
</gene>
<dbReference type="EMBL" id="CP042467">
    <property type="protein sequence ID" value="QED26305.1"/>
    <property type="molecule type" value="Genomic_DNA"/>
</dbReference>